<dbReference type="PROSITE" id="PS00178">
    <property type="entry name" value="AA_TRNA_LIGASE_I"/>
    <property type="match status" value="1"/>
</dbReference>
<evidence type="ECO:0000256" key="2">
    <source>
        <dbReference type="ARBA" id="ARBA00022723"/>
    </source>
</evidence>
<dbReference type="Proteomes" id="UP000182800">
    <property type="component" value="Unassembled WGS sequence"/>
</dbReference>
<organism evidence="9 11">
    <name type="scientific">Saliniramus fredricksonii</name>
    <dbReference type="NCBI Taxonomy" id="1653334"/>
    <lineage>
        <taxon>Bacteria</taxon>
        <taxon>Pseudomonadati</taxon>
        <taxon>Pseudomonadota</taxon>
        <taxon>Alphaproteobacteria</taxon>
        <taxon>Hyphomicrobiales</taxon>
        <taxon>Salinarimonadaceae</taxon>
        <taxon>Saliniramus</taxon>
    </lineage>
</organism>
<keyword evidence="4" id="KW-0862">Zinc</keyword>
<dbReference type="EMBL" id="LJSX01000022">
    <property type="protein sequence ID" value="KPQ09772.1"/>
    <property type="molecule type" value="Genomic_DNA"/>
</dbReference>
<evidence type="ECO:0000256" key="5">
    <source>
        <dbReference type="ARBA" id="ARBA00022840"/>
    </source>
</evidence>
<protein>
    <submittedName>
        <fullName evidence="9 10">Glutamyl-Q tRNA(Asp) synthetase</fullName>
    </submittedName>
</protein>
<comment type="caution">
    <text evidence="9">The sequence shown here is derived from an EMBL/GenBank/DDBJ whole genome shotgun (WGS) entry which is preliminary data.</text>
</comment>
<evidence type="ECO:0000313" key="11">
    <source>
        <dbReference type="Proteomes" id="UP000050497"/>
    </source>
</evidence>
<dbReference type="GO" id="GO:0005524">
    <property type="term" value="F:ATP binding"/>
    <property type="evidence" value="ECO:0007669"/>
    <property type="project" value="UniProtKB-KW"/>
</dbReference>
<proteinExistence type="inferred from homology"/>
<keyword evidence="6 7" id="KW-0030">Aminoacyl-tRNA synthetase</keyword>
<dbReference type="InterPro" id="IPR014729">
    <property type="entry name" value="Rossmann-like_a/b/a_fold"/>
</dbReference>
<evidence type="ECO:0000259" key="8">
    <source>
        <dbReference type="Pfam" id="PF00749"/>
    </source>
</evidence>
<dbReference type="NCBIfam" id="NF004315">
    <property type="entry name" value="PRK05710.1-4"/>
    <property type="match status" value="1"/>
</dbReference>
<keyword evidence="3 7" id="KW-0547">Nucleotide-binding</keyword>
<dbReference type="PATRIC" id="fig|1653334.4.peg.446"/>
<evidence type="ECO:0000256" key="6">
    <source>
        <dbReference type="ARBA" id="ARBA00023146"/>
    </source>
</evidence>
<name>A0A0P7Y6B3_9HYPH</name>
<dbReference type="InterPro" id="IPR020058">
    <property type="entry name" value="Glu/Gln-tRNA-synth_Ib_cat-dom"/>
</dbReference>
<dbReference type="InterPro" id="IPR049940">
    <property type="entry name" value="GluQ/Sye"/>
</dbReference>
<dbReference type="GO" id="GO:0004818">
    <property type="term" value="F:glutamate-tRNA ligase activity"/>
    <property type="evidence" value="ECO:0007669"/>
    <property type="project" value="TreeGrafter"/>
</dbReference>
<keyword evidence="2" id="KW-0479">Metal-binding</keyword>
<evidence type="ECO:0000313" key="9">
    <source>
        <dbReference type="EMBL" id="KPQ09772.1"/>
    </source>
</evidence>
<keyword evidence="12" id="KW-1185">Reference proteome</keyword>
<reference evidence="9 11" key="1">
    <citation type="submission" date="2015-09" db="EMBL/GenBank/DDBJ databases">
        <title>Identification and resolution of microdiversity through metagenomic sequencing of parallel consortia.</title>
        <authorList>
            <person name="Nelson W.C."/>
            <person name="Romine M.F."/>
            <person name="Lindemann S.R."/>
        </authorList>
    </citation>
    <scope>NUCLEOTIDE SEQUENCE [LARGE SCALE GENOMIC DNA]</scope>
    <source>
        <strain evidence="9">HL-109</strain>
    </source>
</reference>
<dbReference type="InterPro" id="IPR001412">
    <property type="entry name" value="aa-tRNA-synth_I_CS"/>
</dbReference>
<dbReference type="OrthoDB" id="9807503at2"/>
<evidence type="ECO:0000256" key="3">
    <source>
        <dbReference type="ARBA" id="ARBA00022741"/>
    </source>
</evidence>
<evidence type="ECO:0000256" key="7">
    <source>
        <dbReference type="RuleBase" id="RU363037"/>
    </source>
</evidence>
<dbReference type="STRING" id="1653334.GA0071312_1623"/>
<keyword evidence="7" id="KW-0648">Protein biosynthesis</keyword>
<dbReference type="GO" id="GO:0005829">
    <property type="term" value="C:cytosol"/>
    <property type="evidence" value="ECO:0007669"/>
    <property type="project" value="TreeGrafter"/>
</dbReference>
<dbReference type="AlphaFoldDB" id="A0A0P7Y6B3"/>
<sequence length="296" mass="32678">MTQPLFRFAPSPNGLLHLGHAYSALLNANLAKRFGGRLILRIEDIDITRCGPEYDAAIIRDLAWLGLRFDEPIRRQSQHFDDYRLLLRRLREAGLVYPCFATRKEIAQAVAAREAETGSPAPRDPDGAPLYPRRCAGLDPAEAQARIEAGEPFALRIDMAKALAEAARIAPEGLAYARFDRDGVITRVPADPARWGDAVIMRKEIPTSYHLAVVHDDAAQGVTHVVRGRDLEAATDLHVLLQCLLGLPTPLYHHHDLIRDEAGEKLAKSRISTPIAQLREEGADPAALRAMLGFEA</sequence>
<dbReference type="EMBL" id="FMBM01000002">
    <property type="protein sequence ID" value="SCC80659.1"/>
    <property type="molecule type" value="Genomic_DNA"/>
</dbReference>
<dbReference type="SUPFAM" id="SSF52374">
    <property type="entry name" value="Nucleotidylyl transferase"/>
    <property type="match status" value="1"/>
</dbReference>
<dbReference type="PANTHER" id="PTHR43311">
    <property type="entry name" value="GLUTAMATE--TRNA LIGASE"/>
    <property type="match status" value="1"/>
</dbReference>
<accession>A0A0P7Y6B3</accession>
<dbReference type="PANTHER" id="PTHR43311:SF1">
    <property type="entry name" value="GLUTAMYL-Q TRNA(ASP) SYNTHETASE"/>
    <property type="match status" value="1"/>
</dbReference>
<comment type="similarity">
    <text evidence="7">Belongs to the class-I aminoacyl-tRNA synthetase family.</text>
</comment>
<evidence type="ECO:0000256" key="1">
    <source>
        <dbReference type="ARBA" id="ARBA00022598"/>
    </source>
</evidence>
<evidence type="ECO:0000313" key="10">
    <source>
        <dbReference type="EMBL" id="SCC80659.1"/>
    </source>
</evidence>
<reference evidence="10 12" key="2">
    <citation type="submission" date="2016-08" db="EMBL/GenBank/DDBJ databases">
        <authorList>
            <person name="Varghese N."/>
            <person name="Submissions Spin"/>
        </authorList>
    </citation>
    <scope>NUCLEOTIDE SEQUENCE [LARGE SCALE GENOMIC DNA]</scope>
    <source>
        <strain evidence="10 12">HL-109</strain>
    </source>
</reference>
<evidence type="ECO:0000256" key="4">
    <source>
        <dbReference type="ARBA" id="ARBA00022833"/>
    </source>
</evidence>
<dbReference type="RefSeq" id="WP_074444551.1">
    <property type="nucleotide sequence ID" value="NZ_FMBM01000002.1"/>
</dbReference>
<dbReference type="PRINTS" id="PR00987">
    <property type="entry name" value="TRNASYNTHGLU"/>
</dbReference>
<keyword evidence="5 7" id="KW-0067">ATP-binding</keyword>
<feature type="domain" description="Glutamyl/glutaminyl-tRNA synthetase class Ib catalytic" evidence="8">
    <location>
        <begin position="7"/>
        <end position="292"/>
    </location>
</feature>
<dbReference type="GO" id="GO:0006424">
    <property type="term" value="P:glutamyl-tRNA aminoacylation"/>
    <property type="evidence" value="ECO:0007669"/>
    <property type="project" value="TreeGrafter"/>
</dbReference>
<keyword evidence="1 7" id="KW-0436">Ligase</keyword>
<dbReference type="Gene3D" id="3.40.50.620">
    <property type="entry name" value="HUPs"/>
    <property type="match status" value="1"/>
</dbReference>
<dbReference type="InterPro" id="IPR000924">
    <property type="entry name" value="Glu/Gln-tRNA-synth"/>
</dbReference>
<evidence type="ECO:0000313" key="12">
    <source>
        <dbReference type="Proteomes" id="UP000182800"/>
    </source>
</evidence>
<dbReference type="Proteomes" id="UP000050497">
    <property type="component" value="Unassembled WGS sequence"/>
</dbReference>
<dbReference type="Pfam" id="PF00749">
    <property type="entry name" value="tRNA-synt_1c"/>
    <property type="match status" value="1"/>
</dbReference>
<gene>
    <name evidence="9" type="primary">gluQ</name>
    <name evidence="10" type="ORF">GA0071312_1623</name>
    <name evidence="9" type="ORF">HLUCCO17_13490</name>
</gene>